<dbReference type="Pfam" id="PF13091">
    <property type="entry name" value="PLDc_2"/>
    <property type="match status" value="1"/>
</dbReference>
<dbReference type="Pfam" id="PF13086">
    <property type="entry name" value="AAA_11"/>
    <property type="match status" value="2"/>
</dbReference>
<reference evidence="8" key="1">
    <citation type="submission" date="2022-12" db="EMBL/GenBank/DDBJ databases">
        <title>New Phytohabitans aurantiacus sp. RD004123 nov., an actinomycete isolated from soil.</title>
        <authorList>
            <person name="Triningsih D.W."/>
            <person name="Harunari E."/>
            <person name="Igarashi Y."/>
        </authorList>
    </citation>
    <scope>NUCLEOTIDE SEQUENCE</scope>
    <source>
        <strain evidence="8">RD004123</strain>
    </source>
</reference>
<protein>
    <recommendedName>
        <fullName evidence="7">PLD phosphodiesterase domain-containing protein</fullName>
    </recommendedName>
</protein>
<dbReference type="Gene3D" id="3.40.50.300">
    <property type="entry name" value="P-loop containing nucleotide triphosphate hydrolases"/>
    <property type="match status" value="3"/>
</dbReference>
<feature type="coiled-coil region" evidence="6">
    <location>
        <begin position="342"/>
        <end position="369"/>
    </location>
</feature>
<dbReference type="EMBL" id="BSDI01000046">
    <property type="protein sequence ID" value="GLI01547.1"/>
    <property type="molecule type" value="Genomic_DNA"/>
</dbReference>
<dbReference type="CDD" id="cd18808">
    <property type="entry name" value="SF1_C_Upf1"/>
    <property type="match status" value="1"/>
</dbReference>
<proteinExistence type="inferred from homology"/>
<sequence>MPDWRDEVCSALDFWISKEGGERSTPGMSRIGRARQEGARGWYAVDVRNSRADTDQPEALRLAGPEEPRSGAGYQVLDVVQDGSVIRIRVAEFVDQADAYLWRQRQPPTYLIVKLRDGIAELDDAGLAHDLAHGRLTPVPERPRQVAGFTLGQRQALESCTGRGVHLVWGPPGTGKTRVLTEAMSALVAAGQRVLLVSATNIAVDNALLGVAKARRYTDGALLRVGTPHHPEILAHEDICLPALVRERLTTVELERKTLEQLLVRAREDESQLRQLEERLTEFDPVRYRSLKRRLALRDQLPVLAEQEQRAKATREAAAVEAAQLRDRTIRADGRVREWAAARAAYLRIDALRKELDDARAATDKLVGDALHARGDAERLAAWLRRLDGETLIAKLRNRGTRQRLRRSFSDESQAAANAEARAGQATELLARRVAEVEGEIGQIEATVRASREDLVAADRELVEARRMLAQAEIALRQATEAADAAIRTLSAAEAEARLSGDDLRWLEHVDQLGLPSLAQERDQLRSRVAGQAVQVATWQRQYAKVQEEFDRLRKDAEGEIIRAAQVVATTLARMRTNPTVMAGPYDVVLVDEVGAANVPEVLLAVSRASRAAVLLGDFMQLGAILPPPVSKDPRPDVRRWLVPDVFAHCGIRTSAQARQHPGCTALDVQHRFGPEIMGLANAVAYDGLLRAGQQVRAHTEDDPEIVLINVDDLDDLGVVRPTGPHKGWWPAGALLSRVLADYHQTRGERVGVVTPYGDQVEATLEALRDQEEGSGTVTEVGTAHRFQGREFPVVVFDLVEDDRSERWMSAASLNADDYARSGIRLFNVAITRAQTRLYLIASRRRVDAAKPDSPLACVSQLLRERRARMVSGACLVAPTVLRDKDRFGLGVFGNELADVLAEHVRISDISDERQFYDTFAGHLSTAERSIWLWAPWTTSRVTSLLPVLTDAVARGVAVRLFVRDPSDNLQGRTSSQAYLAQLRTALPTVVEVHEMHQKIVVIDERIVLLGSLNALSQRTTREVMLTLHGEHFARKLLEHEHATVFAAPPRCGACRGTTVQLRRTKQKGWHWRCYAPTCPGWNSKGTRNWTETVVLKPQPARQSLAAPNQKGRGLA</sequence>
<dbReference type="PANTHER" id="PTHR43788:SF8">
    <property type="entry name" value="DNA-BINDING PROTEIN SMUBP-2"/>
    <property type="match status" value="1"/>
</dbReference>
<evidence type="ECO:0000256" key="1">
    <source>
        <dbReference type="ARBA" id="ARBA00007913"/>
    </source>
</evidence>
<evidence type="ECO:0000259" key="7">
    <source>
        <dbReference type="PROSITE" id="PS50035"/>
    </source>
</evidence>
<evidence type="ECO:0000256" key="3">
    <source>
        <dbReference type="ARBA" id="ARBA00022801"/>
    </source>
</evidence>
<dbReference type="PROSITE" id="PS50035">
    <property type="entry name" value="PLD"/>
    <property type="match status" value="1"/>
</dbReference>
<evidence type="ECO:0000313" key="9">
    <source>
        <dbReference type="Proteomes" id="UP001144280"/>
    </source>
</evidence>
<evidence type="ECO:0000256" key="6">
    <source>
        <dbReference type="SAM" id="Coils"/>
    </source>
</evidence>
<evidence type="ECO:0000256" key="5">
    <source>
        <dbReference type="ARBA" id="ARBA00022840"/>
    </source>
</evidence>
<gene>
    <name evidence="8" type="ORF">Pa4123_68230</name>
</gene>
<dbReference type="RefSeq" id="WP_281902668.1">
    <property type="nucleotide sequence ID" value="NZ_BSDI01000046.1"/>
</dbReference>
<dbReference type="InterPro" id="IPR025202">
    <property type="entry name" value="PLD-like_dom"/>
</dbReference>
<feature type="domain" description="PLD phosphodiesterase" evidence="7">
    <location>
        <begin position="992"/>
        <end position="1019"/>
    </location>
</feature>
<keyword evidence="4" id="KW-0347">Helicase</keyword>
<feature type="coiled-coil region" evidence="6">
    <location>
        <begin position="249"/>
        <end position="279"/>
    </location>
</feature>
<comment type="similarity">
    <text evidence="1">Belongs to the DNA2/NAM7 helicase family.</text>
</comment>
<dbReference type="Gene3D" id="3.30.870.10">
    <property type="entry name" value="Endonuclease Chain A"/>
    <property type="match status" value="1"/>
</dbReference>
<dbReference type="InterPro" id="IPR027417">
    <property type="entry name" value="P-loop_NTPase"/>
</dbReference>
<feature type="coiled-coil region" evidence="6">
    <location>
        <begin position="455"/>
        <end position="496"/>
    </location>
</feature>
<dbReference type="Pfam" id="PF13087">
    <property type="entry name" value="AAA_12"/>
    <property type="match status" value="1"/>
</dbReference>
<dbReference type="SUPFAM" id="SSF52540">
    <property type="entry name" value="P-loop containing nucleoside triphosphate hydrolases"/>
    <property type="match status" value="1"/>
</dbReference>
<dbReference type="InterPro" id="IPR041679">
    <property type="entry name" value="DNA2/NAM7-like_C"/>
</dbReference>
<dbReference type="InterPro" id="IPR041677">
    <property type="entry name" value="DNA2/NAM7_AAA_11"/>
</dbReference>
<evidence type="ECO:0000313" key="8">
    <source>
        <dbReference type="EMBL" id="GLI01547.1"/>
    </source>
</evidence>
<evidence type="ECO:0000256" key="2">
    <source>
        <dbReference type="ARBA" id="ARBA00022741"/>
    </source>
</evidence>
<dbReference type="InterPro" id="IPR050534">
    <property type="entry name" value="Coronavir_polyprotein_1ab"/>
</dbReference>
<dbReference type="PANTHER" id="PTHR43788">
    <property type="entry name" value="DNA2/NAM7 HELICASE FAMILY MEMBER"/>
    <property type="match status" value="1"/>
</dbReference>
<dbReference type="InterPro" id="IPR001736">
    <property type="entry name" value="PLipase_D/transphosphatidylase"/>
</dbReference>
<name>A0ABQ5R431_9ACTN</name>
<keyword evidence="5" id="KW-0067">ATP-binding</keyword>
<dbReference type="Proteomes" id="UP001144280">
    <property type="component" value="Unassembled WGS sequence"/>
</dbReference>
<evidence type="ECO:0000256" key="4">
    <source>
        <dbReference type="ARBA" id="ARBA00022806"/>
    </source>
</evidence>
<dbReference type="SUPFAM" id="SSF56024">
    <property type="entry name" value="Phospholipase D/nuclease"/>
    <property type="match status" value="1"/>
</dbReference>
<keyword evidence="2" id="KW-0547">Nucleotide-binding</keyword>
<keyword evidence="9" id="KW-1185">Reference proteome</keyword>
<organism evidence="8 9">
    <name type="scientific">Phytohabitans aurantiacus</name>
    <dbReference type="NCBI Taxonomy" id="3016789"/>
    <lineage>
        <taxon>Bacteria</taxon>
        <taxon>Bacillati</taxon>
        <taxon>Actinomycetota</taxon>
        <taxon>Actinomycetes</taxon>
        <taxon>Micromonosporales</taxon>
        <taxon>Micromonosporaceae</taxon>
    </lineage>
</organism>
<accession>A0ABQ5R431</accession>
<dbReference type="InterPro" id="IPR047187">
    <property type="entry name" value="SF1_C_Upf1"/>
</dbReference>
<keyword evidence="3" id="KW-0378">Hydrolase</keyword>
<comment type="caution">
    <text evidence="8">The sequence shown here is derived from an EMBL/GenBank/DDBJ whole genome shotgun (WGS) entry which is preliminary data.</text>
</comment>
<keyword evidence="6" id="KW-0175">Coiled coil</keyword>